<reference evidence="1" key="1">
    <citation type="submission" date="2022-04" db="EMBL/GenBank/DDBJ databases">
        <title>Genome of the entomopathogenic fungus Entomophthora muscae.</title>
        <authorList>
            <person name="Elya C."/>
            <person name="Lovett B.R."/>
            <person name="Lee E."/>
            <person name="Macias A.M."/>
            <person name="Hajek A.E."/>
            <person name="De Bivort B.L."/>
            <person name="Kasson M.T."/>
            <person name="De Fine Licht H.H."/>
            <person name="Stajich J.E."/>
        </authorList>
    </citation>
    <scope>NUCLEOTIDE SEQUENCE</scope>
    <source>
        <strain evidence="1">Berkeley</strain>
    </source>
</reference>
<evidence type="ECO:0000313" key="1">
    <source>
        <dbReference type="EMBL" id="KAJ9087802.1"/>
    </source>
</evidence>
<dbReference type="EC" id="1.8.1.2" evidence="1"/>
<keyword evidence="2" id="KW-1185">Reference proteome</keyword>
<accession>A0ACC2ULI7</accession>
<keyword evidence="1" id="KW-0560">Oxidoreductase</keyword>
<dbReference type="Proteomes" id="UP001165960">
    <property type="component" value="Unassembled WGS sequence"/>
</dbReference>
<organism evidence="1 2">
    <name type="scientific">Entomophthora muscae</name>
    <dbReference type="NCBI Taxonomy" id="34485"/>
    <lineage>
        <taxon>Eukaryota</taxon>
        <taxon>Fungi</taxon>
        <taxon>Fungi incertae sedis</taxon>
        <taxon>Zoopagomycota</taxon>
        <taxon>Entomophthoromycotina</taxon>
        <taxon>Entomophthoromycetes</taxon>
        <taxon>Entomophthorales</taxon>
        <taxon>Entomophthoraceae</taxon>
        <taxon>Entomophthora</taxon>
    </lineage>
</organism>
<sequence length="901" mass="99935">MMGCSVADSGWFDSAEGSPRVVTPKERRLDLLLEEFGVGYTSGNAVVGYVAGRFSDVLFDYALLHRSKGIDKLNVFGRPVVVKEHLTVAGSGESLRGCLELGKCVGGLMSCDSFLDVALLLGEESGVLVLHVSSERYGDDGVVSDYSAIQSGLDSGATCLVSYSVQESYDIAVAGHLLAIATKRPVLHVYDGIAVGNVSSPHVELREFSSLVPYVEGKDLDGVFKVMAEVGSFPKYASVEVCDFRNIVSALPSSGGIRLRQLRPFPAEAFLEALNGNEESVVVVEPIVQGRGLIYGEILKWGHAIKQRITRQLPQHKQEACIAVWGTGDLVGKTLASILQAQCHTQVDTLFPQPIFKEQIPFSTNIVAIQDFSILKYLLIPKPYDILLVNATQSEDISQFLPGKVFCIDAVSVAREWSSEDEAALVFLAALSLCHPKLKHALSKTSLQEDSLKSLLALVQAKLFEITPTQSPAIHPNIPFRGHGLDFPTARTIVAPTPDSIVKWQRIFKLDSKPSPRPDLHDCHLIHVTKNIRLTPPHYTRNVFHLEFNSHNLSYAIGDALGVFGINNPDRVRNLLDKLEINPTTTLQLPNSTQSKHFIVTAKQLFSQFLDIFGRPNKDFYRFLAKNANDKAQAEELLFLASPEGSSQFQKRAQDTTTYADLLLEFHSARPHLQLLVDAIPRIQPRHYSIASSMSLHPSSVHLLVVHVNWTNSRGYQTGQCTDYLASLSPGDSVLVHIKPSLMTLPQDPHAPIVMAGLGTGMAPFRAFIQERYAQAKQGISVGPSTLYFGSRHRASEYLYGEELDKYFATKTLTSLRLAFSRDQPNKIYIQTLMQQDLEQLQHHLLHRKGSFYLCGPTWPEKDVRHALIQALSYNHLMSEADALNYLHQMKEEGRYILELY</sequence>
<name>A0ACC2ULI7_9FUNG</name>
<gene>
    <name evidence="1" type="primary">MET10_1</name>
    <name evidence="1" type="ORF">DSO57_1029426</name>
</gene>
<protein>
    <submittedName>
        <fullName evidence="1">Sulfite reductase [NADPH] flavoprotein component</fullName>
        <ecNumber evidence="1">1.8.1.2</ecNumber>
    </submittedName>
</protein>
<comment type="caution">
    <text evidence="1">The sequence shown here is derived from an EMBL/GenBank/DDBJ whole genome shotgun (WGS) entry which is preliminary data.</text>
</comment>
<proteinExistence type="predicted"/>
<evidence type="ECO:0000313" key="2">
    <source>
        <dbReference type="Proteomes" id="UP001165960"/>
    </source>
</evidence>
<dbReference type="EMBL" id="QTSX02000194">
    <property type="protein sequence ID" value="KAJ9087802.1"/>
    <property type="molecule type" value="Genomic_DNA"/>
</dbReference>